<dbReference type="Gene3D" id="3.40.228.10">
    <property type="entry name" value="Dimethylsulfoxide Reductase, domain 2"/>
    <property type="match status" value="1"/>
</dbReference>
<dbReference type="InterPro" id="IPR050612">
    <property type="entry name" value="Prok_Mopterin_Oxidored"/>
</dbReference>
<dbReference type="Pfam" id="PF04879">
    <property type="entry name" value="Molybdop_Fe4S4"/>
    <property type="match status" value="1"/>
</dbReference>
<dbReference type="PROSITE" id="PS51669">
    <property type="entry name" value="4FE4S_MOW_BIS_MGD"/>
    <property type="match status" value="1"/>
</dbReference>
<proteinExistence type="predicted"/>
<keyword evidence="3" id="KW-0411">Iron-sulfur</keyword>
<dbReference type="EMBL" id="FRAE01000024">
    <property type="protein sequence ID" value="SHJ97407.1"/>
    <property type="molecule type" value="Genomic_DNA"/>
</dbReference>
<sequence>MKILSHGCTLDCFDCCKFNVYVKDNKVLKIEGDKNHPYTKGFICIKGKKHLERLNHKDRIYNPLKKVNDKWKEISFDEALNIISERLIYYREKYTSKSVFHYCESGSGGILKGIEDIFFNFYGGITKSKGSTCWGAGIKAQKYDFGDVKGHSLEDMFNSKNIIIWGRNPYNTSIHLMNIIKKVKSKGIKIIVIDPLYTDTAKNADLYIRVNPSSDGALAMAVTKIIIEENLIDKEFINKYVKGFDEYKNYLDTLSIDYLSKECGVDIKQISLQIR</sequence>
<dbReference type="AlphaFoldDB" id="A0A1M6NNS9"/>
<feature type="domain" description="4Fe-4S Mo/W bis-MGD-type" evidence="4">
    <location>
        <begin position="1"/>
        <end position="58"/>
    </location>
</feature>
<name>A0A1M6NNS9_9FIRM</name>
<gene>
    <name evidence="5" type="ORF">SAMN02744037_01319</name>
</gene>
<dbReference type="InterPro" id="IPR006963">
    <property type="entry name" value="Mopterin_OxRdtase_4Fe-4S_dom"/>
</dbReference>
<accession>A0A1M6NNS9</accession>
<dbReference type="GO" id="GO:0016491">
    <property type="term" value="F:oxidoreductase activity"/>
    <property type="evidence" value="ECO:0007669"/>
    <property type="project" value="InterPro"/>
</dbReference>
<organism evidence="5 6">
    <name type="scientific">Tepidibacter formicigenes DSM 15518</name>
    <dbReference type="NCBI Taxonomy" id="1123349"/>
    <lineage>
        <taxon>Bacteria</taxon>
        <taxon>Bacillati</taxon>
        <taxon>Bacillota</taxon>
        <taxon>Clostridia</taxon>
        <taxon>Peptostreptococcales</taxon>
        <taxon>Peptostreptococcaceae</taxon>
        <taxon>Tepidibacter</taxon>
    </lineage>
</organism>
<dbReference type="PANTHER" id="PTHR43742">
    <property type="entry name" value="TRIMETHYLAMINE-N-OXIDE REDUCTASE"/>
    <property type="match status" value="1"/>
</dbReference>
<dbReference type="Pfam" id="PF00384">
    <property type="entry name" value="Molybdopterin"/>
    <property type="match status" value="1"/>
</dbReference>
<protein>
    <submittedName>
        <fullName evidence="5">Molybdopterin oxidoreductase Fe4S4 domain-containing protein</fullName>
    </submittedName>
</protein>
<dbReference type="PANTHER" id="PTHR43742:SF6">
    <property type="entry name" value="OXIDOREDUCTASE YYAE-RELATED"/>
    <property type="match status" value="1"/>
</dbReference>
<keyword evidence="6" id="KW-1185">Reference proteome</keyword>
<dbReference type="RefSeq" id="WP_072888409.1">
    <property type="nucleotide sequence ID" value="NZ_FRAE01000024.1"/>
</dbReference>
<dbReference type="Gene3D" id="3.40.50.740">
    <property type="match status" value="1"/>
</dbReference>
<dbReference type="Gene3D" id="2.20.25.90">
    <property type="entry name" value="ADC-like domains"/>
    <property type="match status" value="1"/>
</dbReference>
<dbReference type="STRING" id="1123349.SAMN02744037_01319"/>
<evidence type="ECO:0000313" key="5">
    <source>
        <dbReference type="EMBL" id="SHJ97407.1"/>
    </source>
</evidence>
<dbReference type="SMART" id="SM00926">
    <property type="entry name" value="Molybdop_Fe4S4"/>
    <property type="match status" value="1"/>
</dbReference>
<dbReference type="Proteomes" id="UP000242497">
    <property type="component" value="Unassembled WGS sequence"/>
</dbReference>
<reference evidence="6" key="1">
    <citation type="submission" date="2016-11" db="EMBL/GenBank/DDBJ databases">
        <authorList>
            <person name="Varghese N."/>
            <person name="Submissions S."/>
        </authorList>
    </citation>
    <scope>NUCLEOTIDE SEQUENCE [LARGE SCALE GENOMIC DNA]</scope>
    <source>
        <strain evidence="6">DSM 15518</strain>
    </source>
</reference>
<keyword evidence="2" id="KW-0408">Iron</keyword>
<dbReference type="InterPro" id="IPR006656">
    <property type="entry name" value="Mopterin_OxRdtase"/>
</dbReference>
<evidence type="ECO:0000256" key="2">
    <source>
        <dbReference type="ARBA" id="ARBA00023004"/>
    </source>
</evidence>
<keyword evidence="1" id="KW-0479">Metal-binding</keyword>
<evidence type="ECO:0000256" key="3">
    <source>
        <dbReference type="ARBA" id="ARBA00023014"/>
    </source>
</evidence>
<dbReference type="SUPFAM" id="SSF53706">
    <property type="entry name" value="Formate dehydrogenase/DMSO reductase, domains 1-3"/>
    <property type="match status" value="1"/>
</dbReference>
<evidence type="ECO:0000259" key="4">
    <source>
        <dbReference type="PROSITE" id="PS51669"/>
    </source>
</evidence>
<evidence type="ECO:0000313" key="6">
    <source>
        <dbReference type="Proteomes" id="UP000242497"/>
    </source>
</evidence>
<evidence type="ECO:0000256" key="1">
    <source>
        <dbReference type="ARBA" id="ARBA00022723"/>
    </source>
</evidence>
<dbReference type="GO" id="GO:0046872">
    <property type="term" value="F:metal ion binding"/>
    <property type="evidence" value="ECO:0007669"/>
    <property type="project" value="UniProtKB-KW"/>
</dbReference>
<dbReference type="GO" id="GO:0051536">
    <property type="term" value="F:iron-sulfur cluster binding"/>
    <property type="evidence" value="ECO:0007669"/>
    <property type="project" value="UniProtKB-KW"/>
</dbReference>